<dbReference type="SUPFAM" id="SSF88659">
    <property type="entry name" value="Sigma3 and sigma4 domains of RNA polymerase sigma factors"/>
    <property type="match status" value="1"/>
</dbReference>
<dbReference type="InterPro" id="IPR013249">
    <property type="entry name" value="RNA_pol_sigma70_r4_t2"/>
</dbReference>
<gene>
    <name evidence="7" type="ORF">FE697_011745</name>
</gene>
<keyword evidence="2" id="KW-0805">Transcription regulation</keyword>
<dbReference type="InterPro" id="IPR014284">
    <property type="entry name" value="RNA_pol_sigma-70_dom"/>
</dbReference>
<dbReference type="RefSeq" id="WP_149769771.1">
    <property type="nucleotide sequence ID" value="NZ_VDFQ02000003.1"/>
</dbReference>
<feature type="domain" description="RNA polymerase sigma factor 70 region 4 type 2" evidence="6">
    <location>
        <begin position="128"/>
        <end position="178"/>
    </location>
</feature>
<evidence type="ECO:0000313" key="8">
    <source>
        <dbReference type="Proteomes" id="UP000307768"/>
    </source>
</evidence>
<dbReference type="InterPro" id="IPR013324">
    <property type="entry name" value="RNA_pol_sigma_r3/r4-like"/>
</dbReference>
<dbReference type="Pfam" id="PF04542">
    <property type="entry name" value="Sigma70_r2"/>
    <property type="match status" value="1"/>
</dbReference>
<dbReference type="SUPFAM" id="SSF88946">
    <property type="entry name" value="Sigma2 domain of RNA polymerase sigma factors"/>
    <property type="match status" value="1"/>
</dbReference>
<organism evidence="7 8">
    <name type="scientific">Mumia zhuanghuii</name>
    <dbReference type="NCBI Taxonomy" id="2585211"/>
    <lineage>
        <taxon>Bacteria</taxon>
        <taxon>Bacillati</taxon>
        <taxon>Actinomycetota</taxon>
        <taxon>Actinomycetes</taxon>
        <taxon>Propionibacteriales</taxon>
        <taxon>Nocardioidaceae</taxon>
        <taxon>Mumia</taxon>
    </lineage>
</organism>
<dbReference type="Gene3D" id="1.10.10.10">
    <property type="entry name" value="Winged helix-like DNA-binding domain superfamily/Winged helix DNA-binding domain"/>
    <property type="match status" value="1"/>
</dbReference>
<dbReference type="NCBIfam" id="TIGR02937">
    <property type="entry name" value="sigma70-ECF"/>
    <property type="match status" value="1"/>
</dbReference>
<dbReference type="Proteomes" id="UP000307768">
    <property type="component" value="Unassembled WGS sequence"/>
</dbReference>
<dbReference type="AlphaFoldDB" id="A0A5Q6RXW1"/>
<dbReference type="Gene3D" id="1.10.1740.10">
    <property type="match status" value="1"/>
</dbReference>
<dbReference type="Pfam" id="PF08281">
    <property type="entry name" value="Sigma70_r4_2"/>
    <property type="match status" value="1"/>
</dbReference>
<keyword evidence="3" id="KW-0731">Sigma factor</keyword>
<dbReference type="GO" id="GO:0003677">
    <property type="term" value="F:DNA binding"/>
    <property type="evidence" value="ECO:0007669"/>
    <property type="project" value="InterPro"/>
</dbReference>
<keyword evidence="4" id="KW-0804">Transcription</keyword>
<comment type="caution">
    <text evidence="7">The sequence shown here is derived from an EMBL/GenBank/DDBJ whole genome shotgun (WGS) entry which is preliminary data.</text>
</comment>
<name>A0A5Q6RXW1_9ACTN</name>
<comment type="similarity">
    <text evidence="1">Belongs to the sigma-70 factor family. ECF subfamily.</text>
</comment>
<dbReference type="PANTHER" id="PTHR43133">
    <property type="entry name" value="RNA POLYMERASE ECF-TYPE SIGMA FACTO"/>
    <property type="match status" value="1"/>
</dbReference>
<dbReference type="InterPro" id="IPR013325">
    <property type="entry name" value="RNA_pol_sigma_r2"/>
</dbReference>
<feature type="domain" description="RNA polymerase sigma-70 region 2" evidence="5">
    <location>
        <begin position="31"/>
        <end position="100"/>
    </location>
</feature>
<reference evidence="7 8" key="1">
    <citation type="submission" date="2019-09" db="EMBL/GenBank/DDBJ databases">
        <title>Mumia zhuanghuii sp. nov. isolated from the intestinal contents of plateau pika (Ochotona curzoniae) in the Qinghai-Tibet plateau of China.</title>
        <authorList>
            <person name="Tian Z."/>
        </authorList>
    </citation>
    <scope>NUCLEOTIDE SEQUENCE [LARGE SCALE GENOMIC DNA]</scope>
    <source>
        <strain evidence="8">350</strain>
    </source>
</reference>
<sequence length="190" mass="21355">MSTDLPLESDADDRLLWARARRGDRDAFGTLYARHVRPVYWQAYRLVGNASEAEEVVQDVFVTAWRRRSEISLVDTSVLPWLLVTAKYTALNHRRRSSRRRWEPLDDSVPSGEQAPDDAVVSDLLLARVRASVAGLSPLDQRLFELCVVGDSTYADAAREVGVTHAAVRNRVSRIRSRVRAATDDLRGPA</sequence>
<evidence type="ECO:0000259" key="6">
    <source>
        <dbReference type="Pfam" id="PF08281"/>
    </source>
</evidence>
<evidence type="ECO:0000256" key="2">
    <source>
        <dbReference type="ARBA" id="ARBA00023015"/>
    </source>
</evidence>
<dbReference type="InterPro" id="IPR007627">
    <property type="entry name" value="RNA_pol_sigma70_r2"/>
</dbReference>
<dbReference type="InterPro" id="IPR036388">
    <property type="entry name" value="WH-like_DNA-bd_sf"/>
</dbReference>
<dbReference type="PANTHER" id="PTHR43133:SF25">
    <property type="entry name" value="RNA POLYMERASE SIGMA FACTOR RFAY-RELATED"/>
    <property type="match status" value="1"/>
</dbReference>
<evidence type="ECO:0000256" key="1">
    <source>
        <dbReference type="ARBA" id="ARBA00010641"/>
    </source>
</evidence>
<evidence type="ECO:0000313" key="7">
    <source>
        <dbReference type="EMBL" id="KAA1422821.1"/>
    </source>
</evidence>
<protein>
    <submittedName>
        <fullName evidence="7">RNA polymerase sigma factor</fullName>
    </submittedName>
</protein>
<dbReference type="GO" id="GO:0016987">
    <property type="term" value="F:sigma factor activity"/>
    <property type="evidence" value="ECO:0007669"/>
    <property type="project" value="UniProtKB-KW"/>
</dbReference>
<dbReference type="OrthoDB" id="5243766at2"/>
<dbReference type="GO" id="GO:0006352">
    <property type="term" value="P:DNA-templated transcription initiation"/>
    <property type="evidence" value="ECO:0007669"/>
    <property type="project" value="InterPro"/>
</dbReference>
<accession>A0A5Q6RXW1</accession>
<evidence type="ECO:0000256" key="4">
    <source>
        <dbReference type="ARBA" id="ARBA00023163"/>
    </source>
</evidence>
<dbReference type="InterPro" id="IPR039425">
    <property type="entry name" value="RNA_pol_sigma-70-like"/>
</dbReference>
<proteinExistence type="inferred from homology"/>
<dbReference type="EMBL" id="VDFQ02000003">
    <property type="protein sequence ID" value="KAA1422821.1"/>
    <property type="molecule type" value="Genomic_DNA"/>
</dbReference>
<evidence type="ECO:0000256" key="3">
    <source>
        <dbReference type="ARBA" id="ARBA00023082"/>
    </source>
</evidence>
<evidence type="ECO:0000259" key="5">
    <source>
        <dbReference type="Pfam" id="PF04542"/>
    </source>
</evidence>